<dbReference type="SUPFAM" id="SSF53335">
    <property type="entry name" value="S-adenosyl-L-methionine-dependent methyltransferases"/>
    <property type="match status" value="1"/>
</dbReference>
<reference evidence="9" key="2">
    <citation type="submission" date="2013-04" db="EMBL/GenBank/DDBJ databases">
        <title>Non-Hybrid, Finished Microbial Genome Assemblies from Long-Read SMRT Sequencing Data.</title>
        <authorList>
            <person name="Klammer A."/>
            <person name="Drake J."/>
            <person name="Heiner C."/>
            <person name="Clum A."/>
            <person name="Copeland A."/>
            <person name="Huddleston J."/>
            <person name="Eichler E."/>
            <person name="Turner S.W."/>
        </authorList>
    </citation>
    <scope>NUCLEOTIDE SEQUENCE</scope>
    <source>
        <strain evidence="9">DSM 1279</strain>
    </source>
</reference>
<reference evidence="9 11" key="3">
    <citation type="submission" date="2013-04" db="EMBL/GenBank/DDBJ databases">
        <authorList>
            <person name="Chin J."/>
            <person name="Alexander D.H."/>
            <person name="Marks P."/>
            <person name="Korlach J."/>
            <person name="Clum A."/>
            <person name="Copeland A."/>
        </authorList>
    </citation>
    <scope>NUCLEOTIDE SEQUENCE [LARGE SCALE GENOMIC DNA]</scope>
    <source>
        <strain evidence="11">ATCC 35948 / DSM 1279 / VKM B-1258 / 21</strain>
        <strain evidence="9">DSM 1279</strain>
    </source>
</reference>
<dbReference type="OrthoDB" id="9781391at2"/>
<keyword evidence="3 5" id="KW-0949">S-adenosyl-L-methionine</keyword>
<dbReference type="STRING" id="504728.K649_02875"/>
<evidence type="ECO:0000256" key="1">
    <source>
        <dbReference type="ARBA" id="ARBA00022603"/>
    </source>
</evidence>
<dbReference type="PANTHER" id="PTHR12133">
    <property type="entry name" value="TRNA (ADENINE(58)-N(1))-METHYLTRANSFERASE"/>
    <property type="match status" value="1"/>
</dbReference>
<dbReference type="EMBL" id="CP005385">
    <property type="protein sequence ID" value="AGK03877.1"/>
    <property type="molecule type" value="Genomic_DNA"/>
</dbReference>
<dbReference type="GO" id="GO:0031515">
    <property type="term" value="C:tRNA (m1A) methyltransferase complex"/>
    <property type="evidence" value="ECO:0007669"/>
    <property type="project" value="UniProtKB-UniRule"/>
</dbReference>
<dbReference type="GO" id="GO:0030488">
    <property type="term" value="P:tRNA methylation"/>
    <property type="evidence" value="ECO:0007669"/>
    <property type="project" value="InterPro"/>
</dbReference>
<dbReference type="PIRSF" id="PIRSF017269">
    <property type="entry name" value="GCD14"/>
    <property type="match status" value="1"/>
</dbReference>
<dbReference type="PATRIC" id="fig|504728.9.peg.595"/>
<dbReference type="AlphaFoldDB" id="D3PNM1"/>
<evidence type="ECO:0000313" key="8">
    <source>
        <dbReference type="EMBL" id="ADD27412.1"/>
    </source>
</evidence>
<evidence type="ECO:0000256" key="5">
    <source>
        <dbReference type="PIRNR" id="PIRNR017269"/>
    </source>
</evidence>
<accession>D3PNM1</accession>
<dbReference type="RefSeq" id="WP_013012931.1">
    <property type="nucleotide sequence ID" value="NC_013946.1"/>
</dbReference>
<dbReference type="InterPro" id="IPR029063">
    <property type="entry name" value="SAM-dependent_MTases_sf"/>
</dbReference>
<proteinExistence type="inferred from homology"/>
<keyword evidence="10" id="KW-1185">Reference proteome</keyword>
<dbReference type="EC" id="2.1.1.220" evidence="5"/>
<dbReference type="FunFam" id="3.10.330.20:FF:000003">
    <property type="entry name" value="tRNA (Adenine(58)-N(1))-methyltransferase, mitochondrial isoform X1"/>
    <property type="match status" value="1"/>
</dbReference>
<dbReference type="InterPro" id="IPR014816">
    <property type="entry name" value="tRNA_MeTrfase_Gcd14"/>
</dbReference>
<dbReference type="KEGG" id="mre:K649_02875"/>
<evidence type="ECO:0000256" key="3">
    <source>
        <dbReference type="ARBA" id="ARBA00022691"/>
    </source>
</evidence>
<dbReference type="EMBL" id="CP001743">
    <property type="protein sequence ID" value="ADD27412.1"/>
    <property type="molecule type" value="Genomic_DNA"/>
</dbReference>
<dbReference type="Proteomes" id="UP000013026">
    <property type="component" value="Chromosome"/>
</dbReference>
<organism evidence="9 11">
    <name type="scientific">Meiothermus ruber (strain ATCC 35948 / DSM 1279 / VKM B-1258 / 21)</name>
    <name type="common">Thermus ruber</name>
    <dbReference type="NCBI Taxonomy" id="504728"/>
    <lineage>
        <taxon>Bacteria</taxon>
        <taxon>Thermotogati</taxon>
        <taxon>Deinococcota</taxon>
        <taxon>Deinococci</taxon>
        <taxon>Thermales</taxon>
        <taxon>Thermaceae</taxon>
        <taxon>Meiothermus</taxon>
    </lineage>
</organism>
<dbReference type="KEGG" id="mrb:Mrub_0645"/>
<sequence length="266" mass="30342">MTYGDWALLQDRRGRVYLFRLQPGGIFNYHRGSIRHEAIIQAGAGRFIATPQGERFSIHRPTLEDYVLQMPREATPTYPKDAATICFLLDLAPGMRVLEAGAGSGGLTLYLARAVGPTGQVWSYESRLRHLERARRNLGEYEDWGNVTFVQGDLAQAELPPSSFDGVALDLMEPWSVLHSIVPALKIDRFLVCYLPNLTQVVTLLEQIKTLQLPFLHERTLEVQHREWDIRPPIAHPKFQQVGHTAFLVQLRRIEHTQQNTLLEVR</sequence>
<dbReference type="PANTHER" id="PTHR12133:SF1">
    <property type="entry name" value="TRNA (ADENINE(58)-N(1))-METHYLTRANSFERASE, MITOCHONDRIAL"/>
    <property type="match status" value="1"/>
</dbReference>
<evidence type="ECO:0000313" key="10">
    <source>
        <dbReference type="Proteomes" id="UP000006655"/>
    </source>
</evidence>
<evidence type="ECO:0000256" key="6">
    <source>
        <dbReference type="PIRSR" id="PIRSR017269-1"/>
    </source>
</evidence>
<feature type="domain" description="tRNA (adenine(58)-N(1))-methyltransferase catalytic subunit TRM61 C-terminal" evidence="7">
    <location>
        <begin position="60"/>
        <end position="231"/>
    </location>
</feature>
<feature type="binding site" evidence="6">
    <location>
        <position position="125"/>
    </location>
    <ligand>
        <name>S-adenosyl-L-methionine</name>
        <dbReference type="ChEBI" id="CHEBI:59789"/>
    </ligand>
</feature>
<keyword evidence="2 5" id="KW-0808">Transferase</keyword>
<evidence type="ECO:0000259" key="7">
    <source>
        <dbReference type="Pfam" id="PF08704"/>
    </source>
</evidence>
<comment type="subunit">
    <text evidence="5">Homotetramer composed of a dimer of dimers.</text>
</comment>
<evidence type="ECO:0000313" key="11">
    <source>
        <dbReference type="Proteomes" id="UP000013026"/>
    </source>
</evidence>
<feature type="binding site" evidence="6">
    <location>
        <begin position="104"/>
        <end position="107"/>
    </location>
    <ligand>
        <name>S-adenosyl-L-methionine</name>
        <dbReference type="ChEBI" id="CHEBI:59789"/>
    </ligand>
</feature>
<evidence type="ECO:0000256" key="2">
    <source>
        <dbReference type="ARBA" id="ARBA00022679"/>
    </source>
</evidence>
<dbReference type="Pfam" id="PF14801">
    <property type="entry name" value="TrmI-like_N"/>
    <property type="match status" value="1"/>
</dbReference>
<name>D3PNM1_MEIRD</name>
<evidence type="ECO:0000313" key="9">
    <source>
        <dbReference type="EMBL" id="AGK03877.1"/>
    </source>
</evidence>
<feature type="binding site" evidence="6">
    <location>
        <position position="153"/>
    </location>
    <ligand>
        <name>S-adenosyl-L-methionine</name>
        <dbReference type="ChEBI" id="CHEBI:59789"/>
    </ligand>
</feature>
<dbReference type="CDD" id="cd02440">
    <property type="entry name" value="AdoMet_MTases"/>
    <property type="match status" value="1"/>
</dbReference>
<evidence type="ECO:0000256" key="4">
    <source>
        <dbReference type="ARBA" id="ARBA00022694"/>
    </source>
</evidence>
<dbReference type="PROSITE" id="PS51620">
    <property type="entry name" value="SAM_TRM61"/>
    <property type="match status" value="1"/>
</dbReference>
<dbReference type="Gene3D" id="3.40.50.150">
    <property type="entry name" value="Vaccinia Virus protein VP39"/>
    <property type="match status" value="1"/>
</dbReference>
<keyword evidence="1 5" id="KW-0489">Methyltransferase</keyword>
<dbReference type="Pfam" id="PF08704">
    <property type="entry name" value="GCD14"/>
    <property type="match status" value="1"/>
</dbReference>
<comment type="similarity">
    <text evidence="5">Belongs to the class I-like SAM-binding methyltransferase superfamily. TRM61 family.</text>
</comment>
<dbReference type="Proteomes" id="UP000006655">
    <property type="component" value="Chromosome"/>
</dbReference>
<keyword evidence="4 5" id="KW-0819">tRNA processing</keyword>
<comment type="function">
    <text evidence="5">Catalyzes the S-adenosyl-L-methionine-dependent formation of N(1)-methyladenine at position 58 (m1A58) in tRNA.</text>
</comment>
<dbReference type="eggNOG" id="COG2519">
    <property type="taxonomic scope" value="Bacteria"/>
</dbReference>
<dbReference type="GO" id="GO:0160107">
    <property type="term" value="F:tRNA (adenine(58)-N1)-methyltransferase activity"/>
    <property type="evidence" value="ECO:0007669"/>
    <property type="project" value="UniProtKB-EC"/>
</dbReference>
<gene>
    <name evidence="8" type="ordered locus">Mrub_0645</name>
    <name evidence="9" type="ORF">K649_02875</name>
</gene>
<feature type="binding site" evidence="6">
    <location>
        <position position="130"/>
    </location>
    <ligand>
        <name>S-adenosyl-L-methionine</name>
        <dbReference type="ChEBI" id="CHEBI:59789"/>
    </ligand>
</feature>
<feature type="binding site" evidence="6">
    <location>
        <position position="170"/>
    </location>
    <ligand>
        <name>S-adenosyl-L-methionine</name>
        <dbReference type="ChEBI" id="CHEBI:59789"/>
    </ligand>
</feature>
<comment type="catalytic activity">
    <reaction evidence="5">
        <text>adenosine(58) in tRNA + S-adenosyl-L-methionine = N(1)-methyladenosine(58) in tRNA + S-adenosyl-L-homocysteine + H(+)</text>
        <dbReference type="Rhea" id="RHEA:43152"/>
        <dbReference type="Rhea" id="RHEA-COMP:10365"/>
        <dbReference type="Rhea" id="RHEA-COMP:10366"/>
        <dbReference type="ChEBI" id="CHEBI:15378"/>
        <dbReference type="ChEBI" id="CHEBI:57856"/>
        <dbReference type="ChEBI" id="CHEBI:59789"/>
        <dbReference type="ChEBI" id="CHEBI:74411"/>
        <dbReference type="ChEBI" id="CHEBI:74491"/>
        <dbReference type="EC" id="2.1.1.220"/>
    </reaction>
</comment>
<reference evidence="8 10" key="1">
    <citation type="journal article" date="2010" name="Stand. Genomic Sci.">
        <title>Complete genome sequence of Meiothermus ruber type strain (21).</title>
        <authorList>
            <person name="Tindall B.J."/>
            <person name="Sikorski J."/>
            <person name="Lucas S."/>
            <person name="Goltsman E."/>
            <person name="Copeland A."/>
            <person name="Glavina Del Rio T."/>
            <person name="Nolan M."/>
            <person name="Tice H."/>
            <person name="Cheng J.F."/>
            <person name="Han C."/>
            <person name="Pitluck S."/>
            <person name="Liolios K."/>
            <person name="Ivanova N."/>
            <person name="Mavromatis K."/>
            <person name="Ovchinnikova G."/>
            <person name="Pati A."/>
            <person name="Fahnrich R."/>
            <person name="Goodwin L."/>
            <person name="Chen A."/>
            <person name="Palaniappan K."/>
            <person name="Land M."/>
            <person name="Hauser L."/>
            <person name="Chang Y.J."/>
            <person name="Jeffries C.D."/>
            <person name="Rohde M."/>
            <person name="Goker M."/>
            <person name="Woyke T."/>
            <person name="Bristow J."/>
            <person name="Eisen J.A."/>
            <person name="Markowitz V."/>
            <person name="Hugenholtz P."/>
            <person name="Kyrpides N.C."/>
            <person name="Klenk H.P."/>
            <person name="Lapidus A."/>
        </authorList>
    </citation>
    <scope>NUCLEOTIDE SEQUENCE [LARGE SCALE GENOMIC DNA]</scope>
    <source>
        <strain evidence="10">ATCC 35948 / DSM 1279 / VKM B-1258 / 21</strain>
        <strain evidence="8">DSM 1279</strain>
    </source>
</reference>
<protein>
    <recommendedName>
        <fullName evidence="5">tRNA (adenine(58)-N(1))-methyltransferase TrmI</fullName>
        <ecNumber evidence="5">2.1.1.220</ecNumber>
    </recommendedName>
</protein>
<dbReference type="InterPro" id="IPR049470">
    <property type="entry name" value="TRM61_C"/>
</dbReference>